<comment type="caution">
    <text evidence="6">The sequence shown here is derived from an EMBL/GenBank/DDBJ whole genome shotgun (WGS) entry which is preliminary data.</text>
</comment>
<evidence type="ECO:0000313" key="7">
    <source>
        <dbReference type="Proteomes" id="UP000273405"/>
    </source>
</evidence>
<keyword evidence="7" id="KW-1185">Reference proteome</keyword>
<dbReference type="InterPro" id="IPR008354">
    <property type="entry name" value="Glc-Fru_OxRdtase_bac"/>
</dbReference>
<dbReference type="AlphaFoldDB" id="A0A3A8NI13"/>
<dbReference type="PRINTS" id="PR01775">
    <property type="entry name" value="GLFROXRDTASE"/>
</dbReference>
<feature type="compositionally biased region" description="Basic residues" evidence="3">
    <location>
        <begin position="1"/>
        <end position="13"/>
    </location>
</feature>
<dbReference type="Gene3D" id="3.30.360.10">
    <property type="entry name" value="Dihydrodipicolinate Reductase, domain 2"/>
    <property type="match status" value="1"/>
</dbReference>
<dbReference type="OrthoDB" id="9793050at2"/>
<evidence type="ECO:0000313" key="6">
    <source>
        <dbReference type="EMBL" id="RKH43593.1"/>
    </source>
</evidence>
<dbReference type="InterPro" id="IPR055170">
    <property type="entry name" value="GFO_IDH_MocA-like_dom"/>
</dbReference>
<feature type="domain" description="Gfo/Idh/MocA-like oxidoreductase N-terminal" evidence="4">
    <location>
        <begin position="28"/>
        <end position="151"/>
    </location>
</feature>
<dbReference type="InterPro" id="IPR036291">
    <property type="entry name" value="NAD(P)-bd_dom_sf"/>
</dbReference>
<gene>
    <name evidence="6" type="ORF">D7X12_12805</name>
</gene>
<dbReference type="SUPFAM" id="SSF55347">
    <property type="entry name" value="Glyceraldehyde-3-phosphate dehydrogenase-like, C-terminal domain"/>
    <property type="match status" value="1"/>
</dbReference>
<evidence type="ECO:0000256" key="1">
    <source>
        <dbReference type="ARBA" id="ARBA00010928"/>
    </source>
</evidence>
<evidence type="ECO:0000259" key="5">
    <source>
        <dbReference type="Pfam" id="PF22725"/>
    </source>
</evidence>
<dbReference type="InterPro" id="IPR000683">
    <property type="entry name" value="Gfo/Idh/MocA-like_OxRdtase_N"/>
</dbReference>
<dbReference type="Pfam" id="PF01408">
    <property type="entry name" value="GFO_IDH_MocA"/>
    <property type="match status" value="1"/>
</dbReference>
<keyword evidence="2" id="KW-0560">Oxidoreductase</keyword>
<evidence type="ECO:0000259" key="4">
    <source>
        <dbReference type="Pfam" id="PF01408"/>
    </source>
</evidence>
<evidence type="ECO:0000256" key="3">
    <source>
        <dbReference type="SAM" id="MobiDB-lite"/>
    </source>
</evidence>
<dbReference type="SUPFAM" id="SSF51735">
    <property type="entry name" value="NAD(P)-binding Rossmann-fold domains"/>
    <property type="match status" value="1"/>
</dbReference>
<comment type="similarity">
    <text evidence="1">Belongs to the Gfo/Idh/MocA family.</text>
</comment>
<dbReference type="EMBL" id="RAWG01000064">
    <property type="protein sequence ID" value="RKH43593.1"/>
    <property type="molecule type" value="Genomic_DNA"/>
</dbReference>
<dbReference type="Gene3D" id="3.40.50.720">
    <property type="entry name" value="NAD(P)-binding Rossmann-like Domain"/>
    <property type="match status" value="1"/>
</dbReference>
<dbReference type="PANTHER" id="PTHR22604">
    <property type="entry name" value="OXIDOREDUCTASES"/>
    <property type="match status" value="1"/>
</dbReference>
<sequence length="389" mass="42937">MRGSGARHQRRAHDGRCTMAQQETSRRVRYAVVGAGNLTQVAILPAFQHAEENSELVAIISSDKEKRDVLQRQYGVEHVGDYGEYEQVLRESRADAVYIVLPNTMHRGFTERAARVGVHVLCEKPMATSVEDCEAMIRVTNDNDVKLMIAYRLHFEEANLQAIELVRSGRLGDPRMLSAVLTQQVREGDIRTNTGLGGGALLDEGPYPINAARYLFRDEPREVFAYTSGGDSRFHGVDATAFALMRFPNGRVAQFGISHEASAVSSYRLVGTEGDLLVQHGFGYGTDIEHALTVGGKTQTRTFKNSDQFAPELIYFSRCVLEDREPEPNGIEGLADVRVIVALQESARTGRPVKLAPFEKPKRPTLEQLIVKPAVEPPEPVNAPAPAQG</sequence>
<name>A0A3A8NI13_9BACT</name>
<feature type="domain" description="GFO/IDH/MocA-like oxidoreductase" evidence="5">
    <location>
        <begin position="161"/>
        <end position="276"/>
    </location>
</feature>
<feature type="region of interest" description="Disordered" evidence="3">
    <location>
        <begin position="1"/>
        <end position="21"/>
    </location>
</feature>
<dbReference type="GO" id="GO:0016491">
    <property type="term" value="F:oxidoreductase activity"/>
    <property type="evidence" value="ECO:0007669"/>
    <property type="project" value="UniProtKB-KW"/>
</dbReference>
<dbReference type="InterPro" id="IPR050984">
    <property type="entry name" value="Gfo/Idh/MocA_domain"/>
</dbReference>
<dbReference type="Proteomes" id="UP000273405">
    <property type="component" value="Unassembled WGS sequence"/>
</dbReference>
<proteinExistence type="inferred from homology"/>
<evidence type="ECO:0000256" key="2">
    <source>
        <dbReference type="ARBA" id="ARBA00023002"/>
    </source>
</evidence>
<accession>A0A3A8NI13</accession>
<protein>
    <submittedName>
        <fullName evidence="6">Gfo/Idh/MocA family oxidoreductase</fullName>
    </submittedName>
</protein>
<dbReference type="GO" id="GO:0000166">
    <property type="term" value="F:nucleotide binding"/>
    <property type="evidence" value="ECO:0007669"/>
    <property type="project" value="InterPro"/>
</dbReference>
<organism evidence="6 7">
    <name type="scientific">Corallococcus sicarius</name>
    <dbReference type="NCBI Taxonomy" id="2316726"/>
    <lineage>
        <taxon>Bacteria</taxon>
        <taxon>Pseudomonadati</taxon>
        <taxon>Myxococcota</taxon>
        <taxon>Myxococcia</taxon>
        <taxon>Myxococcales</taxon>
        <taxon>Cystobacterineae</taxon>
        <taxon>Myxococcaceae</taxon>
        <taxon>Corallococcus</taxon>
    </lineage>
</organism>
<dbReference type="PANTHER" id="PTHR22604:SF105">
    <property type="entry name" value="TRANS-1,2-DIHYDROBENZENE-1,2-DIOL DEHYDROGENASE"/>
    <property type="match status" value="1"/>
</dbReference>
<reference evidence="7" key="1">
    <citation type="submission" date="2018-09" db="EMBL/GenBank/DDBJ databases">
        <authorList>
            <person name="Livingstone P.G."/>
            <person name="Whitworth D.E."/>
        </authorList>
    </citation>
    <scope>NUCLEOTIDE SEQUENCE [LARGE SCALE GENOMIC DNA]</scope>
    <source>
        <strain evidence="7">CA040B</strain>
    </source>
</reference>
<dbReference type="Pfam" id="PF22725">
    <property type="entry name" value="GFO_IDH_MocA_C3"/>
    <property type="match status" value="1"/>
</dbReference>